<dbReference type="SMART" id="SM01197">
    <property type="entry name" value="FANCL_C"/>
    <property type="match status" value="1"/>
</dbReference>
<dbReference type="dictyBase" id="DDB_G0278765"/>
<dbReference type="Gene3D" id="3.30.40.10">
    <property type="entry name" value="Zinc/RING finger domain, C3HC4 (zinc finger)"/>
    <property type="match status" value="1"/>
</dbReference>
<keyword evidence="3" id="KW-0862">Zinc</keyword>
<dbReference type="InterPro" id="IPR013083">
    <property type="entry name" value="Znf_RING/FYVE/PHD"/>
</dbReference>
<proteinExistence type="predicted"/>
<accession>Q54XT1</accession>
<feature type="domain" description="RING-type" evidence="6">
    <location>
        <begin position="12"/>
        <end position="61"/>
    </location>
</feature>
<dbReference type="VEuPathDB" id="AmoebaDB:DDB_G0278765"/>
<name>Q54XT1_DICDI</name>
<evidence type="ECO:0000256" key="2">
    <source>
        <dbReference type="ARBA" id="ARBA00022771"/>
    </source>
</evidence>
<keyword evidence="8" id="KW-1185">Reference proteome</keyword>
<dbReference type="GeneID" id="8621681"/>
<gene>
    <name evidence="7" type="ORF">DDB_G0278765</name>
</gene>
<dbReference type="Proteomes" id="UP000002195">
    <property type="component" value="Unassembled WGS sequence"/>
</dbReference>
<keyword evidence="1" id="KW-0479">Metal-binding</keyword>
<dbReference type="Pfam" id="PF13639">
    <property type="entry name" value="zf-RING_2"/>
    <property type="match status" value="1"/>
</dbReference>
<dbReference type="EMBL" id="AAFI02000024">
    <property type="protein sequence ID" value="EAL67984.1"/>
    <property type="molecule type" value="Genomic_DNA"/>
</dbReference>
<evidence type="ECO:0000259" key="6">
    <source>
        <dbReference type="PROSITE" id="PS50089"/>
    </source>
</evidence>
<dbReference type="UniPathway" id="UPA00143"/>
<dbReference type="InterPro" id="IPR001841">
    <property type="entry name" value="Znf_RING"/>
</dbReference>
<evidence type="ECO:0000313" key="8">
    <source>
        <dbReference type="Proteomes" id="UP000002195"/>
    </source>
</evidence>
<dbReference type="HOGENOM" id="CLU_1285363_0_0_1"/>
<sequence>MDNKKLNQDLTCCICLSPFDVTDLNDKEKLPHRLPLCSHQFHKSCIEEWFQKGSRTCAYCRKDYSSFSKKGLVSHDQTVTQLLLEIQDLRQSNNNNTNSNTNNNTNNNNNNAYNNNNNYNNNNLEANGQNNEIIVRRMEIKSINSNSEEDDNVSCSRSVRLNNQEEEEGFLSKTINYFKENPIITGLLGGAVMFAALSTTQSICTSKEDDDDKKK</sequence>
<protein>
    <recommendedName>
        <fullName evidence="6">RING-type domain-containing protein</fullName>
    </recommendedName>
</protein>
<evidence type="ECO:0000313" key="7">
    <source>
        <dbReference type="EMBL" id="EAL67984.1"/>
    </source>
</evidence>
<evidence type="ECO:0000256" key="4">
    <source>
        <dbReference type="PROSITE-ProRule" id="PRU00175"/>
    </source>
</evidence>
<dbReference type="PROSITE" id="PS50089">
    <property type="entry name" value="ZF_RING_2"/>
    <property type="match status" value="1"/>
</dbReference>
<dbReference type="PANTHER" id="PTHR22763">
    <property type="entry name" value="RING ZINC FINGER PROTEIN"/>
    <property type="match status" value="1"/>
</dbReference>
<evidence type="ECO:0000256" key="1">
    <source>
        <dbReference type="ARBA" id="ARBA00022723"/>
    </source>
</evidence>
<comment type="caution">
    <text evidence="7">The sequence shown here is derived from an EMBL/GenBank/DDBJ whole genome shotgun (WGS) entry which is preliminary data.</text>
</comment>
<organism evidence="7 8">
    <name type="scientific">Dictyostelium discoideum</name>
    <name type="common">Social amoeba</name>
    <dbReference type="NCBI Taxonomy" id="44689"/>
    <lineage>
        <taxon>Eukaryota</taxon>
        <taxon>Amoebozoa</taxon>
        <taxon>Evosea</taxon>
        <taxon>Eumycetozoa</taxon>
        <taxon>Dictyostelia</taxon>
        <taxon>Dictyosteliales</taxon>
        <taxon>Dictyosteliaceae</taxon>
        <taxon>Dictyostelium</taxon>
    </lineage>
</organism>
<dbReference type="RefSeq" id="XP_641949.1">
    <property type="nucleotide sequence ID" value="XM_636857.1"/>
</dbReference>
<reference evidence="7 8" key="1">
    <citation type="journal article" date="2005" name="Nature">
        <title>The genome of the social amoeba Dictyostelium discoideum.</title>
        <authorList>
            <consortium name="The Dictyostelium discoideum Sequencing Consortium"/>
            <person name="Eichinger L."/>
            <person name="Pachebat J.A."/>
            <person name="Glockner G."/>
            <person name="Rajandream M.A."/>
            <person name="Sucgang R."/>
            <person name="Berriman M."/>
            <person name="Song J."/>
            <person name="Olsen R."/>
            <person name="Szafranski K."/>
            <person name="Xu Q."/>
            <person name="Tunggal B."/>
            <person name="Kummerfeld S."/>
            <person name="Madera M."/>
            <person name="Konfortov B.A."/>
            <person name="Rivero F."/>
            <person name="Bankier A.T."/>
            <person name="Lehmann R."/>
            <person name="Hamlin N."/>
            <person name="Davies R."/>
            <person name="Gaudet P."/>
            <person name="Fey P."/>
            <person name="Pilcher K."/>
            <person name="Chen G."/>
            <person name="Saunders D."/>
            <person name="Sodergren E."/>
            <person name="Davis P."/>
            <person name="Kerhornou A."/>
            <person name="Nie X."/>
            <person name="Hall N."/>
            <person name="Anjard C."/>
            <person name="Hemphill L."/>
            <person name="Bason N."/>
            <person name="Farbrother P."/>
            <person name="Desany B."/>
            <person name="Just E."/>
            <person name="Morio T."/>
            <person name="Rost R."/>
            <person name="Churcher C."/>
            <person name="Cooper J."/>
            <person name="Haydock S."/>
            <person name="van Driessche N."/>
            <person name="Cronin A."/>
            <person name="Goodhead I."/>
            <person name="Muzny D."/>
            <person name="Mourier T."/>
            <person name="Pain A."/>
            <person name="Lu M."/>
            <person name="Harper D."/>
            <person name="Lindsay R."/>
            <person name="Hauser H."/>
            <person name="James K."/>
            <person name="Quiles M."/>
            <person name="Madan Babu M."/>
            <person name="Saito T."/>
            <person name="Buchrieser C."/>
            <person name="Wardroper A."/>
            <person name="Felder M."/>
            <person name="Thangavelu M."/>
            <person name="Johnson D."/>
            <person name="Knights A."/>
            <person name="Loulseged H."/>
            <person name="Mungall K."/>
            <person name="Oliver K."/>
            <person name="Price C."/>
            <person name="Quail M.A."/>
            <person name="Urushihara H."/>
            <person name="Hernandez J."/>
            <person name="Rabbinowitsch E."/>
            <person name="Steffen D."/>
            <person name="Sanders M."/>
            <person name="Ma J."/>
            <person name="Kohara Y."/>
            <person name="Sharp S."/>
            <person name="Simmonds M."/>
            <person name="Spiegler S."/>
            <person name="Tivey A."/>
            <person name="Sugano S."/>
            <person name="White B."/>
            <person name="Walker D."/>
            <person name="Woodward J."/>
            <person name="Winckler T."/>
            <person name="Tanaka Y."/>
            <person name="Shaulsky G."/>
            <person name="Schleicher M."/>
            <person name="Weinstock G."/>
            <person name="Rosenthal A."/>
            <person name="Cox E.C."/>
            <person name="Chisholm R.L."/>
            <person name="Gibbs R."/>
            <person name="Loomis W.F."/>
            <person name="Platzer M."/>
            <person name="Kay R.R."/>
            <person name="Williams J."/>
            <person name="Dear P.H."/>
            <person name="Noegel A.A."/>
            <person name="Barrell B."/>
            <person name="Kuspa A."/>
        </authorList>
    </citation>
    <scope>NUCLEOTIDE SEQUENCE [LARGE SCALE GENOMIC DNA]</scope>
    <source>
        <strain evidence="7 8">AX4</strain>
    </source>
</reference>
<dbReference type="SUPFAM" id="SSF57850">
    <property type="entry name" value="RING/U-box"/>
    <property type="match status" value="1"/>
</dbReference>
<dbReference type="GO" id="GO:0016567">
    <property type="term" value="P:protein ubiquitination"/>
    <property type="evidence" value="ECO:0007669"/>
    <property type="project" value="UniProtKB-UniPathway"/>
</dbReference>
<dbReference type="SMART" id="SM00184">
    <property type="entry name" value="RING"/>
    <property type="match status" value="1"/>
</dbReference>
<evidence type="ECO:0000256" key="5">
    <source>
        <dbReference type="SAM" id="MobiDB-lite"/>
    </source>
</evidence>
<evidence type="ECO:0000256" key="3">
    <source>
        <dbReference type="ARBA" id="ARBA00022833"/>
    </source>
</evidence>
<dbReference type="KEGG" id="ddi:DDB_G0278765"/>
<dbReference type="GO" id="GO:0008270">
    <property type="term" value="F:zinc ion binding"/>
    <property type="evidence" value="ECO:0007669"/>
    <property type="project" value="UniProtKB-KW"/>
</dbReference>
<dbReference type="PANTHER" id="PTHR22763:SF162">
    <property type="entry name" value="TRANSMEMBRANE E3 UBIQUITIN-PROTEIN LIGASE 1"/>
    <property type="match status" value="1"/>
</dbReference>
<dbReference type="InParanoid" id="Q54XT1"/>
<dbReference type="PaxDb" id="44689-DDB0206177"/>
<feature type="compositionally biased region" description="Low complexity" evidence="5">
    <location>
        <begin position="93"/>
        <end position="117"/>
    </location>
</feature>
<dbReference type="eggNOG" id="ENOG502RST0">
    <property type="taxonomic scope" value="Eukaryota"/>
</dbReference>
<feature type="region of interest" description="Disordered" evidence="5">
    <location>
        <begin position="91"/>
        <end position="117"/>
    </location>
</feature>
<dbReference type="InterPro" id="IPR050731">
    <property type="entry name" value="HRD1_E3_ubiq-ligases"/>
</dbReference>
<dbReference type="STRING" id="44689.Q54XT1"/>
<keyword evidence="2 4" id="KW-0863">Zinc-finger</keyword>
<dbReference type="AlphaFoldDB" id="Q54XT1"/>